<protein>
    <recommendedName>
        <fullName evidence="7">Type II NADH:quinone oxidoreductase</fullName>
        <ecNumber evidence="3">1.6.5.9</ecNumber>
    </recommendedName>
    <alternativeName>
        <fullName evidence="8">NDH-2</fullName>
    </alternativeName>
</protein>
<dbReference type="InterPro" id="IPR023753">
    <property type="entry name" value="FAD/NAD-binding_dom"/>
</dbReference>
<comment type="cofactor">
    <cofactor evidence="1">
        <name>FAD</name>
        <dbReference type="ChEBI" id="CHEBI:57692"/>
    </cofactor>
</comment>
<dbReference type="PANTHER" id="PTHR42913">
    <property type="entry name" value="APOPTOSIS-INDUCING FACTOR 1"/>
    <property type="match status" value="1"/>
</dbReference>
<dbReference type="GO" id="GO:0050136">
    <property type="term" value="F:NADH dehydrogenase (quinone) (non-electrogenic) activity"/>
    <property type="evidence" value="ECO:0007669"/>
    <property type="project" value="UniProtKB-EC"/>
</dbReference>
<dbReference type="PANTHER" id="PTHR42913:SF3">
    <property type="entry name" value="64 KDA MITOCHONDRIAL NADH DEHYDROGENASE (EUROFUNG)"/>
    <property type="match status" value="1"/>
</dbReference>
<dbReference type="PRINTS" id="PR00368">
    <property type="entry name" value="FADPNR"/>
</dbReference>
<dbReference type="InterPro" id="IPR036188">
    <property type="entry name" value="FAD/NAD-bd_sf"/>
</dbReference>
<dbReference type="Gene3D" id="3.50.50.100">
    <property type="match status" value="1"/>
</dbReference>
<evidence type="ECO:0000259" key="10">
    <source>
        <dbReference type="Pfam" id="PF07992"/>
    </source>
</evidence>
<name>B9EAL2_MACCJ</name>
<dbReference type="KEGG" id="mcl:MCCL_0566"/>
<evidence type="ECO:0000256" key="8">
    <source>
        <dbReference type="ARBA" id="ARBA00042753"/>
    </source>
</evidence>
<organism evidence="11 12">
    <name type="scientific">Macrococcus caseolyticus (strain JCSC5402)</name>
    <name type="common">Macrococcoides caseolyticum</name>
    <dbReference type="NCBI Taxonomy" id="458233"/>
    <lineage>
        <taxon>Bacteria</taxon>
        <taxon>Bacillati</taxon>
        <taxon>Bacillota</taxon>
        <taxon>Bacilli</taxon>
        <taxon>Bacillales</taxon>
        <taxon>Staphylococcaceae</taxon>
        <taxon>Macrococcoides</taxon>
    </lineage>
</organism>
<keyword evidence="4" id="KW-0285">Flavoprotein</keyword>
<dbReference type="STRING" id="458233.MCCL_0566"/>
<dbReference type="AlphaFoldDB" id="B9EAL2"/>
<feature type="domain" description="FAD/NAD(P)-binding" evidence="10">
    <location>
        <begin position="10"/>
        <end position="331"/>
    </location>
</feature>
<keyword evidence="6" id="KW-0560">Oxidoreductase</keyword>
<dbReference type="Proteomes" id="UP000001383">
    <property type="component" value="Chromosome"/>
</dbReference>
<proteinExistence type="inferred from homology"/>
<sequence length="408" mass="45046">MKSMGFERKRVVILGGGYAGLQTATKLQKLVSSQDCDITLINKNEYHYESTWLHEASAGTREYQDCLYPIASVLNQSKVDFVTAEVTKINKDEKTVETTKGTFNFDILVVALGFESETFGITGMKEHAFQIENINTARRIATHIEERFAHYANSTDKDDKDLAILVGGAGFTGIELLGELAERIPELCKEYNIDQSKVKVTCVEAAPKMLPMFSETLVKYVVDYLEARGVEFKIATPIVAANENGFVVKVDEKEEQLYANTVIWAAGVRGSKLMEESFDGVKRGRIVVREDLRIDGYDDIFVIGDCSAVMAGEGDNKRPLPTTAQLAMQQGEFTADAVKRLLNNEKLATFEYDDKGTVCSLGSHDGVGVVFGKEITGKKAAFMKKLIDTRALFKIGGTGVAFKKGKFL</sequence>
<evidence type="ECO:0000313" key="12">
    <source>
        <dbReference type="Proteomes" id="UP000001383"/>
    </source>
</evidence>
<evidence type="ECO:0000256" key="9">
    <source>
        <dbReference type="ARBA" id="ARBA00047599"/>
    </source>
</evidence>
<keyword evidence="5" id="KW-0274">FAD</keyword>
<evidence type="ECO:0000256" key="4">
    <source>
        <dbReference type="ARBA" id="ARBA00022630"/>
    </source>
</evidence>
<evidence type="ECO:0000313" key="11">
    <source>
        <dbReference type="EMBL" id="BAH17273.1"/>
    </source>
</evidence>
<dbReference type="EC" id="1.6.5.9" evidence="3"/>
<reference evidence="11 12" key="1">
    <citation type="journal article" date="2009" name="J. Bacteriol.">
        <title>Complete genome sequence of Macrococcus caseolyticus strain JCSCS5402, reflecting the ancestral genome of the human-pathogenic staphylococci.</title>
        <authorList>
            <person name="Baba T."/>
            <person name="Kuwahara-Arai K."/>
            <person name="Uchiyama I."/>
            <person name="Takeuchi F."/>
            <person name="Ito T."/>
            <person name="Hiramatsu K."/>
        </authorList>
    </citation>
    <scope>NUCLEOTIDE SEQUENCE [LARGE SCALE GENOMIC DNA]</scope>
    <source>
        <strain evidence="11 12">JCSC5402</strain>
    </source>
</reference>
<comment type="catalytic activity">
    <reaction evidence="9">
        <text>a quinone + NADH + H(+) = a quinol + NAD(+)</text>
        <dbReference type="Rhea" id="RHEA:46160"/>
        <dbReference type="ChEBI" id="CHEBI:15378"/>
        <dbReference type="ChEBI" id="CHEBI:24646"/>
        <dbReference type="ChEBI" id="CHEBI:57540"/>
        <dbReference type="ChEBI" id="CHEBI:57945"/>
        <dbReference type="ChEBI" id="CHEBI:132124"/>
        <dbReference type="EC" id="1.6.5.9"/>
    </reaction>
</comment>
<evidence type="ECO:0000256" key="2">
    <source>
        <dbReference type="ARBA" id="ARBA00005272"/>
    </source>
</evidence>
<dbReference type="Pfam" id="PF07992">
    <property type="entry name" value="Pyr_redox_2"/>
    <property type="match status" value="1"/>
</dbReference>
<comment type="similarity">
    <text evidence="2">Belongs to the NADH dehydrogenase family.</text>
</comment>
<dbReference type="GO" id="GO:0019646">
    <property type="term" value="P:aerobic electron transport chain"/>
    <property type="evidence" value="ECO:0007669"/>
    <property type="project" value="TreeGrafter"/>
</dbReference>
<evidence type="ECO:0000256" key="1">
    <source>
        <dbReference type="ARBA" id="ARBA00001974"/>
    </source>
</evidence>
<dbReference type="EMBL" id="AP009484">
    <property type="protein sequence ID" value="BAH17273.1"/>
    <property type="molecule type" value="Genomic_DNA"/>
</dbReference>
<dbReference type="InterPro" id="IPR051169">
    <property type="entry name" value="NADH-Q_oxidoreductase"/>
</dbReference>
<gene>
    <name evidence="11" type="ordered locus">MCCL_0566</name>
</gene>
<evidence type="ECO:0000256" key="3">
    <source>
        <dbReference type="ARBA" id="ARBA00012637"/>
    </source>
</evidence>
<evidence type="ECO:0000256" key="7">
    <source>
        <dbReference type="ARBA" id="ARBA00039552"/>
    </source>
</evidence>
<evidence type="ECO:0000256" key="6">
    <source>
        <dbReference type="ARBA" id="ARBA00023002"/>
    </source>
</evidence>
<accession>B9EAL2</accession>
<dbReference type="eggNOG" id="COG1252">
    <property type="taxonomic scope" value="Bacteria"/>
</dbReference>
<dbReference type="SUPFAM" id="SSF51905">
    <property type="entry name" value="FAD/NAD(P)-binding domain"/>
    <property type="match status" value="2"/>
</dbReference>
<dbReference type="HOGENOM" id="CLU_021377_7_2_9"/>
<evidence type="ECO:0000256" key="5">
    <source>
        <dbReference type="ARBA" id="ARBA00022827"/>
    </source>
</evidence>